<keyword evidence="3" id="KW-1185">Reference proteome</keyword>
<dbReference type="EMBL" id="CP033169">
    <property type="protein sequence ID" value="AYO30750.1"/>
    <property type="molecule type" value="Genomic_DNA"/>
</dbReference>
<evidence type="ECO:0000313" key="2">
    <source>
        <dbReference type="EMBL" id="AYO30750.1"/>
    </source>
</evidence>
<dbReference type="KEGG" id="bacg:D2962_09105"/>
<gene>
    <name evidence="2" type="ORF">D2962_09105</name>
</gene>
<organism evidence="2 3">
    <name type="scientific">Biomaibacter acetigenes</name>
    <dbReference type="NCBI Taxonomy" id="2316383"/>
    <lineage>
        <taxon>Bacteria</taxon>
        <taxon>Bacillati</taxon>
        <taxon>Bacillota</taxon>
        <taxon>Clostridia</taxon>
        <taxon>Thermosediminibacterales</taxon>
        <taxon>Tepidanaerobacteraceae</taxon>
        <taxon>Biomaibacter</taxon>
    </lineage>
</organism>
<feature type="region of interest" description="Disordered" evidence="1">
    <location>
        <begin position="397"/>
        <end position="416"/>
    </location>
</feature>
<reference evidence="2 3" key="1">
    <citation type="submission" date="2018-10" db="EMBL/GenBank/DDBJ databases">
        <authorList>
            <person name="Zhang X."/>
        </authorList>
    </citation>
    <scope>NUCLEOTIDE SEQUENCE [LARGE SCALE GENOMIC DNA]</scope>
    <source>
        <strain evidence="2 3">SK-G1</strain>
    </source>
</reference>
<dbReference type="Gene3D" id="3.40.50.300">
    <property type="entry name" value="P-loop containing nucleotide triphosphate hydrolases"/>
    <property type="match status" value="1"/>
</dbReference>
<dbReference type="Proteomes" id="UP000280960">
    <property type="component" value="Chromosome"/>
</dbReference>
<dbReference type="PANTHER" id="PTHR32039">
    <property type="entry name" value="MAGNESIUM-CHELATASE SUBUNIT CHLI"/>
    <property type="match status" value="1"/>
</dbReference>
<dbReference type="InterPro" id="IPR027417">
    <property type="entry name" value="P-loop_NTPase"/>
</dbReference>
<proteinExistence type="predicted"/>
<accession>A0A3G2R5N2</accession>
<evidence type="ECO:0000313" key="3">
    <source>
        <dbReference type="Proteomes" id="UP000280960"/>
    </source>
</evidence>
<name>A0A3G2R5N2_9FIRM</name>
<dbReference type="RefSeq" id="WP_120765593.1">
    <property type="nucleotide sequence ID" value="NZ_CP033169.1"/>
</dbReference>
<dbReference type="InterPro" id="IPR045006">
    <property type="entry name" value="CHLI-like"/>
</dbReference>
<evidence type="ECO:0000256" key="1">
    <source>
        <dbReference type="SAM" id="MobiDB-lite"/>
    </source>
</evidence>
<sequence length="445" mass="50059">MKNYSQLIRHPGNNFLFDLIDISILGTLANMPVHFHAEGLRGTGKTTIIRAAKDILPKIERIKGCVYNCDPLNPHCPEHRNLSKKEIENLDIELIDMPFLEISPSAKKGTVIGSIDLKKIASRDNPEAALLLGTIPRAHRGIIFVDEINRIADTAPELADILLDVMGTKPGRIQIEEVGLPTVVIPVQVSIWAASNPDEEPGPLEDIRRQLSDRFDFSVNVERPLDTGVLKMILDGNNEHNYDSGMIEAKKEKFRQTQTIINDFSISDEIKAILASMYVDFGLESLRSIEAIMLGARIRGALLGKSPDIEEIIFLSRFALRHRMDAKNLNELMKYLEQKRCQAEKKSEPVVKILDPESKKTILQKTNNEKTGANARKLQDRFFNPVEKMMSYLTNKFSPSAGGKSSRPLSFDPKNIDIKAPSGKALSIKQLELKDYVKKEEELRR</sequence>
<dbReference type="AlphaFoldDB" id="A0A3G2R5N2"/>
<dbReference type="PANTHER" id="PTHR32039:SF9">
    <property type="entry name" value="MAGNESIUM-CHELATASE SUBUNIT CHLI-2, CHLOROPLASTIC"/>
    <property type="match status" value="1"/>
</dbReference>
<protein>
    <submittedName>
        <fullName evidence="2">Magnesium chelatase</fullName>
    </submittedName>
</protein>
<dbReference type="SUPFAM" id="SSF52540">
    <property type="entry name" value="P-loop containing nucleoside triphosphate hydrolases"/>
    <property type="match status" value="1"/>
</dbReference>